<evidence type="ECO:0000256" key="4">
    <source>
        <dbReference type="ARBA" id="ARBA00022741"/>
    </source>
</evidence>
<keyword evidence="2" id="KW-0540">Nuclease</keyword>
<evidence type="ECO:0000256" key="7">
    <source>
        <dbReference type="ARBA" id="ARBA00022806"/>
    </source>
</evidence>
<evidence type="ECO:0000256" key="5">
    <source>
        <dbReference type="ARBA" id="ARBA00022763"/>
    </source>
</evidence>
<feature type="domain" description="PD-(D/E)XK endonuclease-like" evidence="14">
    <location>
        <begin position="763"/>
        <end position="1100"/>
    </location>
</feature>
<dbReference type="InterPro" id="IPR014140">
    <property type="entry name" value="DNA_helicase_suAddB"/>
</dbReference>
<evidence type="ECO:0000256" key="11">
    <source>
        <dbReference type="ARBA" id="ARBA00023014"/>
    </source>
</evidence>
<dbReference type="Pfam" id="PF12705">
    <property type="entry name" value="PDDEXK_1"/>
    <property type="match status" value="1"/>
</dbReference>
<keyword evidence="11" id="KW-0411">Iron-sulfur</keyword>
<accession>A0A6N2UQ72</accession>
<dbReference type="Gene3D" id="3.40.50.300">
    <property type="entry name" value="P-loop containing nucleotide triphosphate hydrolases"/>
    <property type="match status" value="3"/>
</dbReference>
<dbReference type="PANTHER" id="PTHR30591:SF1">
    <property type="entry name" value="RECBCD ENZYME SUBUNIT RECC"/>
    <property type="match status" value="1"/>
</dbReference>
<keyword evidence="7 16" id="KW-0347">Helicase</keyword>
<keyword evidence="9" id="KW-0067">ATP-binding</keyword>
<dbReference type="SUPFAM" id="SSF52540">
    <property type="entry name" value="P-loop containing nucleoside triphosphate hydrolases"/>
    <property type="match status" value="2"/>
</dbReference>
<sequence length="1134" mass="131268">MALQFIMGPPGSGKSHYLYEKVTKASLEHPETNYIVLVPEQFTMQTQKDLVMASPRKGIMNVDVLSFGRLAHRIFEETGGNQRTVLDDVGKSFVLRKIAGDCEAELRVLGSNLKKTGYIGEVKSVISEFTQYDIQEETLEQMIEEVEDSSNLYYKLQDIKTIYHGFREYLREKYITGEELLDVLCTVVGKSKILKDSVVVLDGFTGFTPVQNKLLRELFGVCKKVVITVTMEQKENPFSYKHPYQLFALSKQMVTSLITIAKETKTDVEEPIYLYDRPIYRFRENTALAFLEAHLFRYSKEQYEKEQDRIQVYCAKNPKEEVDFAAQKIRNLARTRGYRYREIAIIASDLNTYGNQIEKIFGEYQIPIFMDHKRSILLNSFVEYVRSLLAMVEQNFSYESVFRYLRTGLTGFSDEEIDIVENYVIALGIRGYKKWQEKWIRRARGMEETELERINDIKERFLIQVEDVTMVLKKRNKTVSEVTKALYDFLVKGELQKKVKEYEIRFGNDGELALEKEYGQVYRIVIELFDKFVELLGGEQIALKEYCELLDAGLEEAKVGVIPPSLDQVVAGDIERTRIKDIKAVFLLGANDMYIPGKENAGGILSEHDRELLQKGGVVLAPGAKEKAFIQKFYLYLLMTKPSEQLYVTYSKVSADGKTLRPAYLIQDLRRMYKKMEIQDADCQPDKKELTPKSGFAYLIEKLQKKHEGLGTEWQELYTWYRQNPKWRKKIEQIVEACFYEKPKDGLTTRTAQRLYGTILENSVTRLEKFSACAYAHFLSYGLNLREREEYTFQAIDLGNIFHSAIEHFAKKLEAEGYTWTTLPEVRREELIEESVEESIVDYGNTILYSSARNEYIIKRLKRMMRRTVWALTKQLEKGDFMPGGYEISFGGASGLSTSDIALDGHGRMRLRGKIDRVDICEDEDNVYVKVIDYKTGAKAFDLGELYYGLQLQLVLYLNTALELESRKNHGKTVIPAGIFYYQMKDPIVDKEKDEEKLKKKILKELRLDGVVNAREEVVRHLDREISGNSLVVPIGRNKDRSLSKASKTATQEEFELISEYAKKQMKQIGTRILEGETEVSPYELGTMTGCSYCPYKAICGFEEKIPGYEYRRLQKLKKDEALMKMRKEVSEWE</sequence>
<dbReference type="AlphaFoldDB" id="A0A6N2UQ72"/>
<evidence type="ECO:0000256" key="12">
    <source>
        <dbReference type="ARBA" id="ARBA00023125"/>
    </source>
</evidence>
<dbReference type="GO" id="GO:0051539">
    <property type="term" value="F:4 iron, 4 sulfur cluster binding"/>
    <property type="evidence" value="ECO:0007669"/>
    <property type="project" value="UniProtKB-KW"/>
</dbReference>
<keyword evidence="6 16" id="KW-0378">Hydrolase</keyword>
<dbReference type="EC" id="3.1.-.-" evidence="16"/>
<keyword evidence="5" id="KW-0227">DNA damage</keyword>
<dbReference type="Pfam" id="PF21445">
    <property type="entry name" value="ADDB_N"/>
    <property type="match status" value="1"/>
</dbReference>
<dbReference type="Gene3D" id="3.90.320.10">
    <property type="match status" value="1"/>
</dbReference>
<keyword evidence="3" id="KW-0479">Metal-binding</keyword>
<dbReference type="GO" id="GO:0046872">
    <property type="term" value="F:metal ion binding"/>
    <property type="evidence" value="ECO:0007669"/>
    <property type="project" value="UniProtKB-KW"/>
</dbReference>
<dbReference type="GO" id="GO:0005524">
    <property type="term" value="F:ATP binding"/>
    <property type="evidence" value="ECO:0007669"/>
    <property type="project" value="UniProtKB-KW"/>
</dbReference>
<gene>
    <name evidence="16" type="primary">addB</name>
    <name evidence="16" type="ORF">CNLFYP112_02198</name>
</gene>
<name>A0A6N2UQ72_9FIRM</name>
<dbReference type="GO" id="GO:0003677">
    <property type="term" value="F:DNA binding"/>
    <property type="evidence" value="ECO:0007669"/>
    <property type="project" value="UniProtKB-KW"/>
</dbReference>
<keyword evidence="1" id="KW-0004">4Fe-4S</keyword>
<dbReference type="InterPro" id="IPR011604">
    <property type="entry name" value="PDDEXK-like_dom_sf"/>
</dbReference>
<dbReference type="PANTHER" id="PTHR30591">
    <property type="entry name" value="RECBCD ENZYME SUBUNIT RECC"/>
    <property type="match status" value="1"/>
</dbReference>
<keyword evidence="8" id="KW-0269">Exonuclease</keyword>
<keyword evidence="12" id="KW-0238">DNA-binding</keyword>
<evidence type="ECO:0000256" key="1">
    <source>
        <dbReference type="ARBA" id="ARBA00022485"/>
    </source>
</evidence>
<evidence type="ECO:0000256" key="3">
    <source>
        <dbReference type="ARBA" id="ARBA00022723"/>
    </source>
</evidence>
<keyword evidence="13" id="KW-0234">DNA repair</keyword>
<dbReference type="NCBIfam" id="TIGR02773">
    <property type="entry name" value="addB_Gpos"/>
    <property type="match status" value="1"/>
</dbReference>
<evidence type="ECO:0000259" key="14">
    <source>
        <dbReference type="Pfam" id="PF12705"/>
    </source>
</evidence>
<evidence type="ECO:0000256" key="10">
    <source>
        <dbReference type="ARBA" id="ARBA00023004"/>
    </source>
</evidence>
<evidence type="ECO:0000259" key="15">
    <source>
        <dbReference type="Pfam" id="PF21445"/>
    </source>
</evidence>
<reference evidence="16" key="1">
    <citation type="submission" date="2019-11" db="EMBL/GenBank/DDBJ databases">
        <authorList>
            <person name="Feng L."/>
        </authorList>
    </citation>
    <scope>NUCLEOTIDE SEQUENCE</scope>
    <source>
        <strain evidence="16">CnexileLFYP112</strain>
    </source>
</reference>
<evidence type="ECO:0000256" key="8">
    <source>
        <dbReference type="ARBA" id="ARBA00022839"/>
    </source>
</evidence>
<keyword evidence="10" id="KW-0408">Iron</keyword>
<evidence type="ECO:0000256" key="13">
    <source>
        <dbReference type="ARBA" id="ARBA00023204"/>
    </source>
</evidence>
<dbReference type="InterPro" id="IPR049035">
    <property type="entry name" value="ADDB_N"/>
</dbReference>
<evidence type="ECO:0000256" key="9">
    <source>
        <dbReference type="ARBA" id="ARBA00022840"/>
    </source>
</evidence>
<feature type="domain" description="ATP-dependent helicase/deoxyribonuclease subunit B N-terminal" evidence="15">
    <location>
        <begin position="5"/>
        <end position="292"/>
    </location>
</feature>
<dbReference type="GO" id="GO:0000724">
    <property type="term" value="P:double-strand break repair via homologous recombination"/>
    <property type="evidence" value="ECO:0007669"/>
    <property type="project" value="InterPro"/>
</dbReference>
<evidence type="ECO:0000256" key="2">
    <source>
        <dbReference type="ARBA" id="ARBA00022722"/>
    </source>
</evidence>
<dbReference type="GO" id="GO:0004386">
    <property type="term" value="F:helicase activity"/>
    <property type="evidence" value="ECO:0007669"/>
    <property type="project" value="UniProtKB-KW"/>
</dbReference>
<organism evidence="16">
    <name type="scientific">[Clostridium] nexile</name>
    <dbReference type="NCBI Taxonomy" id="29361"/>
    <lineage>
        <taxon>Bacteria</taxon>
        <taxon>Bacillati</taxon>
        <taxon>Bacillota</taxon>
        <taxon>Clostridia</taxon>
        <taxon>Lachnospirales</taxon>
        <taxon>Lachnospiraceae</taxon>
        <taxon>Tyzzerella</taxon>
    </lineage>
</organism>
<dbReference type="EMBL" id="CACRTG010000021">
    <property type="protein sequence ID" value="VYT19447.1"/>
    <property type="molecule type" value="Genomic_DNA"/>
</dbReference>
<dbReference type="InterPro" id="IPR038726">
    <property type="entry name" value="PDDEXK_AddAB-type"/>
</dbReference>
<keyword evidence="4" id="KW-0547">Nucleotide-binding</keyword>
<dbReference type="InterPro" id="IPR027417">
    <property type="entry name" value="P-loop_NTPase"/>
</dbReference>
<dbReference type="GO" id="GO:0004527">
    <property type="term" value="F:exonuclease activity"/>
    <property type="evidence" value="ECO:0007669"/>
    <property type="project" value="UniProtKB-KW"/>
</dbReference>
<proteinExistence type="predicted"/>
<protein>
    <submittedName>
        <fullName evidence="16">ATP-dependent helicase/deoxyribonuclease subunit B</fullName>
        <ecNumber evidence="16">3.1.-.-</ecNumber>
    </submittedName>
</protein>
<evidence type="ECO:0000256" key="6">
    <source>
        <dbReference type="ARBA" id="ARBA00022801"/>
    </source>
</evidence>
<evidence type="ECO:0000313" key="16">
    <source>
        <dbReference type="EMBL" id="VYT19447.1"/>
    </source>
</evidence>